<evidence type="ECO:0000259" key="7">
    <source>
        <dbReference type="PROSITE" id="PS51123"/>
    </source>
</evidence>
<evidence type="ECO:0000256" key="6">
    <source>
        <dbReference type="SAM" id="Phobius"/>
    </source>
</evidence>
<dbReference type="InterPro" id="IPR006664">
    <property type="entry name" value="OMP_bac"/>
</dbReference>
<evidence type="ECO:0000256" key="4">
    <source>
        <dbReference type="PROSITE-ProRule" id="PRU00473"/>
    </source>
</evidence>
<keyword evidence="2 4" id="KW-0472">Membrane</keyword>
<protein>
    <submittedName>
        <fullName evidence="8">Cell envelope biogenesis protein OmpA</fullName>
    </submittedName>
</protein>
<reference evidence="8 9" key="1">
    <citation type="submission" date="2017-02" db="EMBL/GenBank/DDBJ databases">
        <title>Draft genome sequence of Moraxella porci CCUG 54912T type strain.</title>
        <authorList>
            <person name="Salva-Serra F."/>
            <person name="Engstrom-Jakobsson H."/>
            <person name="Thorell K."/>
            <person name="Jaen-Luchoro D."/>
            <person name="Gonzales-Siles L."/>
            <person name="Karlsson R."/>
            <person name="Yazdan S."/>
            <person name="Boulund F."/>
            <person name="Johnning A."/>
            <person name="Engstrand L."/>
            <person name="Kristiansson E."/>
            <person name="Moore E."/>
        </authorList>
    </citation>
    <scope>NUCLEOTIDE SEQUENCE [LARGE SCALE GENOMIC DNA]</scope>
    <source>
        <strain evidence="8 9">CCUG 54912</strain>
    </source>
</reference>
<feature type="domain" description="OmpA-like" evidence="7">
    <location>
        <begin position="403"/>
        <end position="520"/>
    </location>
</feature>
<dbReference type="PANTHER" id="PTHR30329:SF21">
    <property type="entry name" value="LIPOPROTEIN YIAD-RELATED"/>
    <property type="match status" value="1"/>
</dbReference>
<dbReference type="STRING" id="573983.B0681_09575"/>
<evidence type="ECO:0000256" key="5">
    <source>
        <dbReference type="SAM" id="MobiDB-lite"/>
    </source>
</evidence>
<evidence type="ECO:0000313" key="9">
    <source>
        <dbReference type="Proteomes" id="UP000190683"/>
    </source>
</evidence>
<feature type="compositionally biased region" description="Low complexity" evidence="5">
    <location>
        <begin position="529"/>
        <end position="548"/>
    </location>
</feature>
<comment type="subcellular location">
    <subcellularLocation>
        <location evidence="1">Cell outer membrane</location>
    </subcellularLocation>
</comment>
<evidence type="ECO:0000256" key="2">
    <source>
        <dbReference type="ARBA" id="ARBA00023136"/>
    </source>
</evidence>
<dbReference type="CDD" id="cd07185">
    <property type="entry name" value="OmpA_C-like"/>
    <property type="match status" value="1"/>
</dbReference>
<proteinExistence type="predicted"/>
<sequence>MSLINKLHELITPHVLAAIKNQDGDTANKTNLLKTFYAMFAARLSNEDVYQRANALPDSELEHGHHLLNVAFSDVSTGQDQIATLSDHLSSEYGVSSVTARTAVATAAPLALARIKELAGAASVPAFLRSELANEQNHLPAWAYALLPAGLFAGTAAASAVKPAPVVTEPVKTVPVTEPVKPATHVNTAATERHYEKTEKSSFLKTLLPIIGLLIFAALAWLLLRSCQDKPAPVAAPVATQNEAADATAANAALAPATLSLAVDETGQAIYSCRSQVGNEELAGNIRAAVAQVFGTENCTPETSAAHATTMPAAEHLPAILGLMKGVPNSSVSITDRAVRFNAATPEAVASLVEGAKGILPADFTVEAEPALDVNTAVASSIESARAAITGLGDTVEGDTEIAALINALNLQIINFATDSTAIPAENQEILDLAAQKLASLPQTTLRITGHTDNQGDHAYNQNLSESRAAAVRDYLVSKGVPTERLTVAGASFDRPVASNATEQGRFQNRRIEFTLQQEVETVTQVGNAEQAPADAAPATEQPAQPAQ</sequence>
<dbReference type="InterPro" id="IPR050330">
    <property type="entry name" value="Bact_OuterMem_StrucFunc"/>
</dbReference>
<accession>A0A1T0CM76</accession>
<keyword evidence="3" id="KW-0998">Cell outer membrane</keyword>
<organism evidence="8 9">
    <name type="scientific">Moraxella porci DSM 25326</name>
    <dbReference type="NCBI Taxonomy" id="573983"/>
    <lineage>
        <taxon>Bacteria</taxon>
        <taxon>Pseudomonadati</taxon>
        <taxon>Pseudomonadota</taxon>
        <taxon>Gammaproteobacteria</taxon>
        <taxon>Moraxellales</taxon>
        <taxon>Moraxellaceae</taxon>
        <taxon>Moraxella</taxon>
    </lineage>
</organism>
<evidence type="ECO:0000256" key="3">
    <source>
        <dbReference type="ARBA" id="ARBA00023237"/>
    </source>
</evidence>
<dbReference type="GO" id="GO:0009279">
    <property type="term" value="C:cell outer membrane"/>
    <property type="evidence" value="ECO:0007669"/>
    <property type="project" value="UniProtKB-SubCell"/>
</dbReference>
<dbReference type="Gene3D" id="3.30.1330.60">
    <property type="entry name" value="OmpA-like domain"/>
    <property type="match status" value="1"/>
</dbReference>
<comment type="caution">
    <text evidence="8">The sequence shown here is derived from an EMBL/GenBank/DDBJ whole genome shotgun (WGS) entry which is preliminary data.</text>
</comment>
<dbReference type="EMBL" id="MUYV01000014">
    <property type="protein sequence ID" value="OOS23436.1"/>
    <property type="molecule type" value="Genomic_DNA"/>
</dbReference>
<dbReference type="Pfam" id="PF00691">
    <property type="entry name" value="OmpA"/>
    <property type="match status" value="1"/>
</dbReference>
<gene>
    <name evidence="8" type="ORF">B0681_09575</name>
</gene>
<dbReference type="AlphaFoldDB" id="A0A1T0CM76"/>
<dbReference type="InterPro" id="IPR036737">
    <property type="entry name" value="OmpA-like_sf"/>
</dbReference>
<dbReference type="PROSITE" id="PS51123">
    <property type="entry name" value="OMPA_2"/>
    <property type="match status" value="1"/>
</dbReference>
<evidence type="ECO:0000313" key="8">
    <source>
        <dbReference type="EMBL" id="OOS23436.1"/>
    </source>
</evidence>
<dbReference type="Proteomes" id="UP000190683">
    <property type="component" value="Unassembled WGS sequence"/>
</dbReference>
<dbReference type="SUPFAM" id="SSF103088">
    <property type="entry name" value="OmpA-like"/>
    <property type="match status" value="1"/>
</dbReference>
<evidence type="ECO:0000256" key="1">
    <source>
        <dbReference type="ARBA" id="ARBA00004442"/>
    </source>
</evidence>
<dbReference type="InterPro" id="IPR006665">
    <property type="entry name" value="OmpA-like"/>
</dbReference>
<name>A0A1T0CM76_9GAMM</name>
<dbReference type="RefSeq" id="WP_078318505.1">
    <property type="nucleotide sequence ID" value="NZ_MUYV01000014.1"/>
</dbReference>
<dbReference type="PANTHER" id="PTHR30329">
    <property type="entry name" value="STATOR ELEMENT OF FLAGELLAR MOTOR COMPLEX"/>
    <property type="match status" value="1"/>
</dbReference>
<keyword evidence="6" id="KW-1133">Transmembrane helix</keyword>
<keyword evidence="9" id="KW-1185">Reference proteome</keyword>
<feature type="region of interest" description="Disordered" evidence="5">
    <location>
        <begin position="523"/>
        <end position="548"/>
    </location>
</feature>
<keyword evidence="6" id="KW-0812">Transmembrane</keyword>
<dbReference type="PRINTS" id="PR01021">
    <property type="entry name" value="OMPADOMAIN"/>
</dbReference>
<feature type="transmembrane region" description="Helical" evidence="6">
    <location>
        <begin position="203"/>
        <end position="224"/>
    </location>
</feature>